<feature type="domain" description="Protein kinase" evidence="1">
    <location>
        <begin position="1"/>
        <end position="355"/>
    </location>
</feature>
<dbReference type="PANTHER" id="PTHR44167">
    <property type="entry name" value="OVARIAN-SPECIFIC SERINE/THREONINE-PROTEIN KINASE LOK-RELATED"/>
    <property type="match status" value="1"/>
</dbReference>
<dbReference type="Gene3D" id="1.10.510.10">
    <property type="entry name" value="Transferase(Phosphotransferase) domain 1"/>
    <property type="match status" value="1"/>
</dbReference>
<dbReference type="SMART" id="SM00220">
    <property type="entry name" value="S_TKc"/>
    <property type="match status" value="1"/>
</dbReference>
<keyword evidence="3" id="KW-1185">Reference proteome</keyword>
<dbReference type="InterPro" id="IPR011009">
    <property type="entry name" value="Kinase-like_dom_sf"/>
</dbReference>
<dbReference type="SUPFAM" id="SSF56112">
    <property type="entry name" value="Protein kinase-like (PK-like)"/>
    <property type="match status" value="1"/>
</dbReference>
<keyword evidence="2" id="KW-0808">Transferase</keyword>
<proteinExistence type="predicted"/>
<protein>
    <submittedName>
        <fullName evidence="2">Kinase domain-containing protein</fullName>
    </submittedName>
</protein>
<dbReference type="GO" id="GO:0005524">
    <property type="term" value="F:ATP binding"/>
    <property type="evidence" value="ECO:0007669"/>
    <property type="project" value="InterPro"/>
</dbReference>
<dbReference type="Pfam" id="PF00069">
    <property type="entry name" value="Pkinase"/>
    <property type="match status" value="1"/>
</dbReference>
<dbReference type="EMBL" id="JAWWNJ010000209">
    <property type="protein sequence ID" value="KAK6971553.1"/>
    <property type="molecule type" value="Genomic_DNA"/>
</dbReference>
<sequence length="355" mass="41117">MPLDTTSEEPVCRPWYDNEKKWVELQPFLLSVGYQLRPRSHPDWSPSWMVPGAEVTHPEDHLPCFKQDVLDAVRIHDGRKVVLKRVPTDSDEIKIIQYLLGIEDPRNHTIPLLDIVPVPPDNEFSLMVMPYTRRFNHPSFHCRAEFVEAMQKLLEGLQFMHDNHVVHYDIAPQNLMMEESRVVPAGSHFFTQRSHTGFPGIFSWNHRCTVGPVKYYYIDFGLSMYFPEGKDSALTTGTLRTFKTIPELSLTVPYNPFKVDIFQLGLTMHKLIDTYPALKSFRPVANRMASSDPSDRPEPQESLKEFNKIVENMGPKKLKAPTWEKKGTISYLAQSAMNFIRKDYPPSQRYENMGY</sequence>
<dbReference type="PROSITE" id="PS50011">
    <property type="entry name" value="PROTEIN_KINASE_DOM"/>
    <property type="match status" value="1"/>
</dbReference>
<dbReference type="GO" id="GO:0044773">
    <property type="term" value="P:mitotic DNA damage checkpoint signaling"/>
    <property type="evidence" value="ECO:0007669"/>
    <property type="project" value="TreeGrafter"/>
</dbReference>
<evidence type="ECO:0000313" key="3">
    <source>
        <dbReference type="Proteomes" id="UP001362999"/>
    </source>
</evidence>
<dbReference type="GO" id="GO:0005634">
    <property type="term" value="C:nucleus"/>
    <property type="evidence" value="ECO:0007669"/>
    <property type="project" value="TreeGrafter"/>
</dbReference>
<dbReference type="InterPro" id="IPR008266">
    <property type="entry name" value="Tyr_kinase_AS"/>
</dbReference>
<dbReference type="Proteomes" id="UP001362999">
    <property type="component" value="Unassembled WGS sequence"/>
</dbReference>
<keyword evidence="2" id="KW-0418">Kinase</keyword>
<reference evidence="2 3" key="1">
    <citation type="journal article" date="2024" name="J Genomics">
        <title>Draft genome sequencing and assembly of Favolaschia claudopus CIRM-BRFM 2984 isolated from oak limbs.</title>
        <authorList>
            <person name="Navarro D."/>
            <person name="Drula E."/>
            <person name="Chaduli D."/>
            <person name="Cazenave R."/>
            <person name="Ahrendt S."/>
            <person name="Wang J."/>
            <person name="Lipzen A."/>
            <person name="Daum C."/>
            <person name="Barry K."/>
            <person name="Grigoriev I.V."/>
            <person name="Favel A."/>
            <person name="Rosso M.N."/>
            <person name="Martin F."/>
        </authorList>
    </citation>
    <scope>NUCLEOTIDE SEQUENCE [LARGE SCALE GENOMIC DNA]</scope>
    <source>
        <strain evidence="2 3">CIRM-BRFM 2984</strain>
    </source>
</reference>
<dbReference type="PANTHER" id="PTHR44167:SF30">
    <property type="entry name" value="PHOSPHORYLASE KINASE"/>
    <property type="match status" value="1"/>
</dbReference>
<gene>
    <name evidence="2" type="ORF">R3P38DRAFT_3142065</name>
</gene>
<dbReference type="InterPro" id="IPR000719">
    <property type="entry name" value="Prot_kinase_dom"/>
</dbReference>
<name>A0AAV9Z4N5_9AGAR</name>
<comment type="caution">
    <text evidence="2">The sequence shown here is derived from an EMBL/GenBank/DDBJ whole genome shotgun (WGS) entry which is preliminary data.</text>
</comment>
<dbReference type="PROSITE" id="PS00109">
    <property type="entry name" value="PROTEIN_KINASE_TYR"/>
    <property type="match status" value="1"/>
</dbReference>
<evidence type="ECO:0000313" key="2">
    <source>
        <dbReference type="EMBL" id="KAK6971553.1"/>
    </source>
</evidence>
<dbReference type="AlphaFoldDB" id="A0AAV9Z4N5"/>
<accession>A0AAV9Z4N5</accession>
<evidence type="ECO:0000259" key="1">
    <source>
        <dbReference type="PROSITE" id="PS50011"/>
    </source>
</evidence>
<dbReference type="GO" id="GO:0004674">
    <property type="term" value="F:protein serine/threonine kinase activity"/>
    <property type="evidence" value="ECO:0007669"/>
    <property type="project" value="TreeGrafter"/>
</dbReference>
<organism evidence="2 3">
    <name type="scientific">Favolaschia claudopus</name>
    <dbReference type="NCBI Taxonomy" id="2862362"/>
    <lineage>
        <taxon>Eukaryota</taxon>
        <taxon>Fungi</taxon>
        <taxon>Dikarya</taxon>
        <taxon>Basidiomycota</taxon>
        <taxon>Agaricomycotina</taxon>
        <taxon>Agaricomycetes</taxon>
        <taxon>Agaricomycetidae</taxon>
        <taxon>Agaricales</taxon>
        <taxon>Marasmiineae</taxon>
        <taxon>Mycenaceae</taxon>
        <taxon>Favolaschia</taxon>
    </lineage>
</organism>